<keyword evidence="2" id="KW-1185">Reference proteome</keyword>
<name>A0ABV6VLS7_9ACTN</name>
<gene>
    <name evidence="1" type="ORF">ACEZDG_36125</name>
</gene>
<organism evidence="1 2">
    <name type="scientific">Streptacidiphilus alkalitolerans</name>
    <dbReference type="NCBI Taxonomy" id="3342712"/>
    <lineage>
        <taxon>Bacteria</taxon>
        <taxon>Bacillati</taxon>
        <taxon>Actinomycetota</taxon>
        <taxon>Actinomycetes</taxon>
        <taxon>Kitasatosporales</taxon>
        <taxon>Streptomycetaceae</taxon>
        <taxon>Streptacidiphilus</taxon>
    </lineage>
</organism>
<dbReference type="Proteomes" id="UP001592582">
    <property type="component" value="Unassembled WGS sequence"/>
</dbReference>
<accession>A0ABV6VLS7</accession>
<evidence type="ECO:0000313" key="2">
    <source>
        <dbReference type="Proteomes" id="UP001592582"/>
    </source>
</evidence>
<evidence type="ECO:0000313" key="1">
    <source>
        <dbReference type="EMBL" id="MFC1414702.1"/>
    </source>
</evidence>
<sequence length="215" mass="22829">MAIRFFNLFATDPVFQAAHDQLTACDRVAAAGDAGWGLWPAPTVLSGRLLTKLANVPGASVLVSGVNRNRMPVGSTELIAIPHGTTDQHILTQETAAGVRHWLGANPGAAVGIKVEVLATPSTLFAGTIVEILTHELAAHAEPFADFLIAEAAQAGTGVLDTEDQQHLALHQGNPRYRLIGAEYVTRYVAADQAPRFRVRMQQDTKANATLPPGV</sequence>
<comment type="caution">
    <text evidence="1">The sequence shown here is derived from an EMBL/GenBank/DDBJ whole genome shotgun (WGS) entry which is preliminary data.</text>
</comment>
<reference evidence="1 2" key="1">
    <citation type="submission" date="2024-09" db="EMBL/GenBank/DDBJ databases">
        <authorList>
            <person name="Lee S.D."/>
        </authorList>
    </citation>
    <scope>NUCLEOTIDE SEQUENCE [LARGE SCALE GENOMIC DNA]</scope>
    <source>
        <strain evidence="1 2">N1-1</strain>
    </source>
</reference>
<proteinExistence type="predicted"/>
<dbReference type="EMBL" id="JBHEZX010000027">
    <property type="protein sequence ID" value="MFC1414702.1"/>
    <property type="molecule type" value="Genomic_DNA"/>
</dbReference>
<protein>
    <submittedName>
        <fullName evidence="1">Uncharacterized protein</fullName>
    </submittedName>
</protein>